<reference evidence="2 3" key="2">
    <citation type="journal article" date="2022" name="Mar. Drugs">
        <title>Bioassay-Guided Fractionation Leads to the Detection of Cholic Acid Generated by the Rare Thalassomonas sp.</title>
        <authorList>
            <person name="Pheiffer F."/>
            <person name="Schneider Y.K."/>
            <person name="Hansen E.H."/>
            <person name="Andersen J.H."/>
            <person name="Isaksson J."/>
            <person name="Busche T."/>
            <person name="R C."/>
            <person name="Kalinowski J."/>
            <person name="Zyl L.V."/>
            <person name="Trindade M."/>
        </authorList>
    </citation>
    <scope>NUCLEOTIDE SEQUENCE [LARGE SCALE GENOMIC DNA]</scope>
    <source>
        <strain evidence="2 3">XOM25</strain>
    </source>
</reference>
<dbReference type="Gene3D" id="1.20.1420.60">
    <property type="match status" value="1"/>
</dbReference>
<evidence type="ECO:0000313" key="2">
    <source>
        <dbReference type="EMBL" id="WDE06720.1"/>
    </source>
</evidence>
<evidence type="ECO:0000313" key="3">
    <source>
        <dbReference type="Proteomes" id="UP000032352"/>
    </source>
</evidence>
<name>A0AAF0CAV3_9GAMM</name>
<gene>
    <name evidence="2" type="ORF">SG34_007395</name>
</gene>
<sequence>MSEKVPCTECGVAVLPSTAERTGGLCMPCKNGTRKNIEQSKEYYKRERELDKTCPFRALWRGLVDKVYKQEGGFAALSEDEKLYYSVNALGGEVYNGGFVQYFDNSSGETYRYAELGLVRLGATSSLKLLRKAKEELLGSGSVPKDQAERWAAIKKHSDEPDLDGLDTEFYKDPDQLDKKLESFAVEVGLVKNA</sequence>
<dbReference type="InterPro" id="IPR025402">
    <property type="entry name" value="DMP19_C"/>
</dbReference>
<proteinExistence type="predicted"/>
<dbReference type="AlphaFoldDB" id="A0AAF0CAV3"/>
<dbReference type="Proteomes" id="UP000032352">
    <property type="component" value="Chromosome"/>
</dbReference>
<dbReference type="RefSeq" id="WP_044836986.1">
    <property type="nucleotide sequence ID" value="NZ_CP059733.1"/>
</dbReference>
<evidence type="ECO:0000259" key="1">
    <source>
        <dbReference type="Pfam" id="PF14300"/>
    </source>
</evidence>
<dbReference type="KEGG" id="tvd:SG34_007395"/>
<feature type="domain" description="DNA mimic protein DMP19 C-terminal" evidence="1">
    <location>
        <begin position="76"/>
        <end position="185"/>
    </location>
</feature>
<protein>
    <submittedName>
        <fullName evidence="2">DMP19 family protein</fullName>
    </submittedName>
</protein>
<keyword evidence="3" id="KW-1185">Reference proteome</keyword>
<dbReference type="EMBL" id="CP059733">
    <property type="protein sequence ID" value="WDE06720.1"/>
    <property type="molecule type" value="Genomic_DNA"/>
</dbReference>
<reference evidence="2 3" key="1">
    <citation type="journal article" date="2015" name="Genome Announc.">
        <title>Draft Genome Sequences of Marine Isolates of Thalassomonas viridans and Thalassomonas actiniarum.</title>
        <authorList>
            <person name="Olonade I."/>
            <person name="van Zyl L.J."/>
            <person name="Trindade M."/>
        </authorList>
    </citation>
    <scope>NUCLEOTIDE SEQUENCE [LARGE SCALE GENOMIC DNA]</scope>
    <source>
        <strain evidence="2 3">XOM25</strain>
    </source>
</reference>
<dbReference type="Pfam" id="PF14300">
    <property type="entry name" value="DMP19"/>
    <property type="match status" value="1"/>
</dbReference>
<accession>A0AAF0CAV3</accession>
<organism evidence="2 3">
    <name type="scientific">Thalassomonas viridans</name>
    <dbReference type="NCBI Taxonomy" id="137584"/>
    <lineage>
        <taxon>Bacteria</taxon>
        <taxon>Pseudomonadati</taxon>
        <taxon>Pseudomonadota</taxon>
        <taxon>Gammaproteobacteria</taxon>
        <taxon>Alteromonadales</taxon>
        <taxon>Colwelliaceae</taxon>
        <taxon>Thalassomonas</taxon>
    </lineage>
</organism>